<dbReference type="EMBL" id="LN902848">
    <property type="protein sequence ID" value="CDS43370.1"/>
    <property type="molecule type" value="Genomic_DNA"/>
</dbReference>
<proteinExistence type="predicted"/>
<protein>
    <submittedName>
        <fullName evidence="1">Expressed protein</fullName>
    </submittedName>
</protein>
<dbReference type="Proteomes" id="UP000017246">
    <property type="component" value="Unassembled WGS sequence"/>
</dbReference>
<evidence type="ECO:0000313" key="2">
    <source>
        <dbReference type="Proteomes" id="UP000017246"/>
    </source>
</evidence>
<reference evidence="1" key="2">
    <citation type="submission" date="2015-11" db="EMBL/GenBank/DDBJ databases">
        <authorList>
            <person name="Zhang Y."/>
            <person name="Guo Z."/>
        </authorList>
    </citation>
    <scope>NUCLEOTIDE SEQUENCE</scope>
</reference>
<keyword evidence="2" id="KW-1185">Reference proteome</keyword>
<organism evidence="1 2">
    <name type="scientific">Echinococcus multilocularis</name>
    <name type="common">Fox tapeworm</name>
    <dbReference type="NCBI Taxonomy" id="6211"/>
    <lineage>
        <taxon>Eukaryota</taxon>
        <taxon>Metazoa</taxon>
        <taxon>Spiralia</taxon>
        <taxon>Lophotrochozoa</taxon>
        <taxon>Platyhelminthes</taxon>
        <taxon>Cestoda</taxon>
        <taxon>Eucestoda</taxon>
        <taxon>Cyclophyllidea</taxon>
        <taxon>Taeniidae</taxon>
        <taxon>Echinococcus</taxon>
    </lineage>
</organism>
<dbReference type="AlphaFoldDB" id="A0A068YF04"/>
<sequence length="95" mass="10712">MPCWTSIVKLYIDFIKPTVTMSTCLDVDQSMQLFPPSLTEKISSPFVLRRGSRHENYPKWFGAGKTFVSNDAGMYSICGIKNAPCHVEQFCFGLP</sequence>
<name>A0A068YF04_ECHMU</name>
<accession>A0A068YF04</accession>
<reference evidence="1" key="1">
    <citation type="journal article" date="2013" name="Nature">
        <title>The genomes of four tapeworm species reveal adaptations to parasitism.</title>
        <authorList>
            <person name="Tsai I.J."/>
            <person name="Zarowiecki M."/>
            <person name="Holroyd N."/>
            <person name="Garciarrubio A."/>
            <person name="Sanchez-Flores A."/>
            <person name="Brooks K.L."/>
            <person name="Tracey A."/>
            <person name="Bobes R.J."/>
            <person name="Fragoso G."/>
            <person name="Sciutto E."/>
            <person name="Aslett M."/>
            <person name="Beasley H."/>
            <person name="Bennett H.M."/>
            <person name="Cai J."/>
            <person name="Camicia F."/>
            <person name="Clark R."/>
            <person name="Cucher M."/>
            <person name="De Silva N."/>
            <person name="Day T.A."/>
            <person name="Deplazes P."/>
            <person name="Estrada K."/>
            <person name="Fernandez C."/>
            <person name="Holland P.W."/>
            <person name="Hou J."/>
            <person name="Hu S."/>
            <person name="Huckvale T."/>
            <person name="Hung S.S."/>
            <person name="Kamenetzky L."/>
            <person name="Keane J.A."/>
            <person name="Kiss F."/>
            <person name="Koziol U."/>
            <person name="Lambert O."/>
            <person name="Liu K."/>
            <person name="Luo X."/>
            <person name="Luo Y."/>
            <person name="Macchiaroli N."/>
            <person name="Nichol S."/>
            <person name="Paps J."/>
            <person name="Parkinson J."/>
            <person name="Pouchkina-Stantcheva N."/>
            <person name="Riddiford N."/>
            <person name="Rosenzvit M."/>
            <person name="Salinas G."/>
            <person name="Wasmuth J.D."/>
            <person name="Zamanian M."/>
            <person name="Zheng Y."/>
            <person name="Cai X."/>
            <person name="Soberon X."/>
            <person name="Olson P.D."/>
            <person name="Laclette J.P."/>
            <person name="Brehm K."/>
            <person name="Berriman M."/>
            <person name="Garciarrubio A."/>
            <person name="Bobes R.J."/>
            <person name="Fragoso G."/>
            <person name="Sanchez-Flores A."/>
            <person name="Estrada K."/>
            <person name="Cevallos M.A."/>
            <person name="Morett E."/>
            <person name="Gonzalez V."/>
            <person name="Portillo T."/>
            <person name="Ochoa-Leyva A."/>
            <person name="Jose M.V."/>
            <person name="Sciutto E."/>
            <person name="Landa A."/>
            <person name="Jimenez L."/>
            <person name="Valdes V."/>
            <person name="Carrero J.C."/>
            <person name="Larralde C."/>
            <person name="Morales-Montor J."/>
            <person name="Limon-Lason J."/>
            <person name="Soberon X."/>
            <person name="Laclette J.P."/>
        </authorList>
    </citation>
    <scope>NUCLEOTIDE SEQUENCE [LARGE SCALE GENOMIC DNA]</scope>
</reference>
<evidence type="ECO:0000313" key="1">
    <source>
        <dbReference type="EMBL" id="CDS43370.1"/>
    </source>
</evidence>
<gene>
    <name evidence="1" type="ORF">EmuJ_001112700</name>
</gene>